<sequence>MLAGDTLGSGMREFAVAIDASDSTVRNAVVGAAVAIAAAAMTVVGMAPAAAEPTLVDTISCHSADPWGPPITNGSPLRIDIDVYNNVQFPKDGARGPVLYLSANNPRAGFLFEYNVETTVRWVNTTTGARGKVIIPARGRSASWEGSLRTGHGAVQFTVNQKIGALAFFPMVNPQYSSCGGAAVV</sequence>
<protein>
    <submittedName>
        <fullName evidence="1">Uncharacterized protein</fullName>
    </submittedName>
</protein>
<evidence type="ECO:0000313" key="2">
    <source>
        <dbReference type="Proteomes" id="UP000247591"/>
    </source>
</evidence>
<dbReference type="AlphaFoldDB" id="A0A318RJ95"/>
<keyword evidence="2" id="KW-1185">Reference proteome</keyword>
<reference evidence="1 2" key="1">
    <citation type="submission" date="2018-06" db="EMBL/GenBank/DDBJ databases">
        <title>Genomic Encyclopedia of Type Strains, Phase IV (KMG-IV): sequencing the most valuable type-strain genomes for metagenomic binning, comparative biology and taxonomic classification.</title>
        <authorList>
            <person name="Goeker M."/>
        </authorList>
    </citation>
    <scope>NUCLEOTIDE SEQUENCE [LARGE SCALE GENOMIC DNA]</scope>
    <source>
        <strain evidence="1 2">DSM 45521</strain>
    </source>
</reference>
<dbReference type="EMBL" id="QJSP01000015">
    <property type="protein sequence ID" value="PYE13734.1"/>
    <property type="molecule type" value="Genomic_DNA"/>
</dbReference>
<dbReference type="Proteomes" id="UP000247591">
    <property type="component" value="Unassembled WGS sequence"/>
</dbReference>
<organism evidence="1 2">
    <name type="scientific">Williamsia limnetica</name>
    <dbReference type="NCBI Taxonomy" id="882452"/>
    <lineage>
        <taxon>Bacteria</taxon>
        <taxon>Bacillati</taxon>
        <taxon>Actinomycetota</taxon>
        <taxon>Actinomycetes</taxon>
        <taxon>Mycobacteriales</taxon>
        <taxon>Nocardiaceae</taxon>
        <taxon>Williamsia</taxon>
    </lineage>
</organism>
<proteinExistence type="predicted"/>
<accession>A0A318RJ95</accession>
<evidence type="ECO:0000313" key="1">
    <source>
        <dbReference type="EMBL" id="PYE13734.1"/>
    </source>
</evidence>
<name>A0A318RJ95_WILLI</name>
<comment type="caution">
    <text evidence="1">The sequence shown here is derived from an EMBL/GenBank/DDBJ whole genome shotgun (WGS) entry which is preliminary data.</text>
</comment>
<gene>
    <name evidence="1" type="ORF">DFR67_11559</name>
</gene>